<dbReference type="Gene3D" id="3.40.50.620">
    <property type="entry name" value="HUPs"/>
    <property type="match status" value="2"/>
</dbReference>
<comment type="caution">
    <text evidence="3">The sequence shown here is derived from an EMBL/GenBank/DDBJ whole genome shotgun (WGS) entry which is preliminary data.</text>
</comment>
<dbReference type="EMBL" id="JAJSON010000018">
    <property type="protein sequence ID" value="MCG9971565.1"/>
    <property type="molecule type" value="Genomic_DNA"/>
</dbReference>
<evidence type="ECO:0000259" key="2">
    <source>
        <dbReference type="Pfam" id="PF00582"/>
    </source>
</evidence>
<protein>
    <submittedName>
        <fullName evidence="3">Universal stress protein</fullName>
    </submittedName>
</protein>
<dbReference type="Proteomes" id="UP001139344">
    <property type="component" value="Unassembled WGS sequence"/>
</dbReference>
<feature type="domain" description="UspA" evidence="2">
    <location>
        <begin position="151"/>
        <end position="273"/>
    </location>
</feature>
<dbReference type="Pfam" id="PF00582">
    <property type="entry name" value="Usp"/>
    <property type="match status" value="2"/>
</dbReference>
<gene>
    <name evidence="3" type="ORF">LU635_07950</name>
</gene>
<organism evidence="3 4">
    <name type="scientific">Christiangramia crocea</name>
    <dbReference type="NCBI Taxonomy" id="2904124"/>
    <lineage>
        <taxon>Bacteria</taxon>
        <taxon>Pseudomonadati</taxon>
        <taxon>Bacteroidota</taxon>
        <taxon>Flavobacteriia</taxon>
        <taxon>Flavobacteriales</taxon>
        <taxon>Flavobacteriaceae</taxon>
        <taxon>Christiangramia</taxon>
    </lineage>
</organism>
<keyword evidence="4" id="KW-1185">Reference proteome</keyword>
<dbReference type="PRINTS" id="PR01438">
    <property type="entry name" value="UNVRSLSTRESS"/>
</dbReference>
<proteinExistence type="inferred from homology"/>
<dbReference type="PANTHER" id="PTHR46268">
    <property type="entry name" value="STRESS RESPONSE PROTEIN NHAX"/>
    <property type="match status" value="1"/>
</dbReference>
<name>A0A9X2A5W5_9FLAO</name>
<dbReference type="InterPro" id="IPR006015">
    <property type="entry name" value="Universal_stress_UspA"/>
</dbReference>
<evidence type="ECO:0000313" key="3">
    <source>
        <dbReference type="EMBL" id="MCG9971565.1"/>
    </source>
</evidence>
<evidence type="ECO:0000313" key="4">
    <source>
        <dbReference type="Proteomes" id="UP001139344"/>
    </source>
</evidence>
<comment type="similarity">
    <text evidence="1">Belongs to the universal stress protein A family.</text>
</comment>
<dbReference type="RefSeq" id="WP_240097930.1">
    <property type="nucleotide sequence ID" value="NZ_JAJSON010000018.1"/>
</dbReference>
<feature type="domain" description="UspA" evidence="2">
    <location>
        <begin position="1"/>
        <end position="142"/>
    </location>
</feature>
<dbReference type="AlphaFoldDB" id="A0A9X2A5W5"/>
<sequence length="275" mass="31062">MKNILVPTDFSDQAEKALKVAAQLARKFDGEIFLLHMLELPLQLIDPVQGSSHNLPEAIFFMKLAHQRFSNLMKQPYLKGLKVHETVEFHRAFDGIMEIGREKKCDLIVMGSHGVSGFQEMFIGSNTEKVVRHSEIPVLVIKNEIPDFEIDNFIFATDANPEHKHTLKKAIKFANTIGAKLHLLFVNTPNNFMTSEEASERMAKFIDESDPGNYEVHIYNDISVEKGILHFAEKMHAGLIGISTHGRKGLAHFFNGSISEDLVNHSNRPVVTFKI</sequence>
<reference evidence="3" key="1">
    <citation type="submission" date="2021-12" db="EMBL/GenBank/DDBJ databases">
        <title>Description of Gramella crocea sp. nov., a new bacterium isolated from activated sludge.</title>
        <authorList>
            <person name="Zhang X."/>
        </authorList>
    </citation>
    <scope>NUCLEOTIDE SEQUENCE</scope>
    <source>
        <strain evidence="3">YB25</strain>
    </source>
</reference>
<dbReference type="PANTHER" id="PTHR46268:SF6">
    <property type="entry name" value="UNIVERSAL STRESS PROTEIN UP12"/>
    <property type="match status" value="1"/>
</dbReference>
<accession>A0A9X2A5W5</accession>
<dbReference type="InterPro" id="IPR014729">
    <property type="entry name" value="Rossmann-like_a/b/a_fold"/>
</dbReference>
<dbReference type="SUPFAM" id="SSF52402">
    <property type="entry name" value="Adenine nucleotide alpha hydrolases-like"/>
    <property type="match status" value="2"/>
</dbReference>
<dbReference type="CDD" id="cd00293">
    <property type="entry name" value="USP-like"/>
    <property type="match status" value="2"/>
</dbReference>
<dbReference type="InterPro" id="IPR006016">
    <property type="entry name" value="UspA"/>
</dbReference>
<evidence type="ECO:0000256" key="1">
    <source>
        <dbReference type="ARBA" id="ARBA00008791"/>
    </source>
</evidence>